<evidence type="ECO:0000256" key="4">
    <source>
        <dbReference type="ARBA" id="ARBA00023136"/>
    </source>
</evidence>
<feature type="transmembrane region" description="Helical" evidence="7">
    <location>
        <begin position="131"/>
        <end position="151"/>
    </location>
</feature>
<evidence type="ECO:0000256" key="3">
    <source>
        <dbReference type="ARBA" id="ARBA00022989"/>
    </source>
</evidence>
<comment type="similarity">
    <text evidence="5">Belongs to the SAT4 family.</text>
</comment>
<feature type="transmembrane region" description="Helical" evidence="7">
    <location>
        <begin position="214"/>
        <end position="232"/>
    </location>
</feature>
<feature type="compositionally biased region" description="Basic and acidic residues" evidence="6">
    <location>
        <begin position="307"/>
        <end position="328"/>
    </location>
</feature>
<accession>A0AAD6HW06</accession>
<dbReference type="InterPro" id="IPR052337">
    <property type="entry name" value="SAT4-like"/>
</dbReference>
<evidence type="ECO:0000313" key="10">
    <source>
        <dbReference type="Proteomes" id="UP001215712"/>
    </source>
</evidence>
<evidence type="ECO:0000256" key="1">
    <source>
        <dbReference type="ARBA" id="ARBA00004141"/>
    </source>
</evidence>
<feature type="transmembrane region" description="Helical" evidence="7">
    <location>
        <begin position="182"/>
        <end position="202"/>
    </location>
</feature>
<keyword evidence="10" id="KW-1185">Reference proteome</keyword>
<feature type="domain" description="Rhodopsin" evidence="8">
    <location>
        <begin position="34"/>
        <end position="277"/>
    </location>
</feature>
<dbReference type="GO" id="GO:0016020">
    <property type="term" value="C:membrane"/>
    <property type="evidence" value="ECO:0007669"/>
    <property type="project" value="UniProtKB-SubCell"/>
</dbReference>
<dbReference type="PANTHER" id="PTHR33048">
    <property type="entry name" value="PTH11-LIKE INTEGRAL MEMBRANE PROTEIN (AFU_ORTHOLOGUE AFUA_5G11245)"/>
    <property type="match status" value="1"/>
</dbReference>
<protein>
    <recommendedName>
        <fullName evidence="8">Rhodopsin domain-containing protein</fullName>
    </recommendedName>
</protein>
<evidence type="ECO:0000259" key="8">
    <source>
        <dbReference type="Pfam" id="PF20684"/>
    </source>
</evidence>
<comment type="caution">
    <text evidence="9">The sequence shown here is derived from an EMBL/GenBank/DDBJ whole genome shotgun (WGS) entry which is preliminary data.</text>
</comment>
<proteinExistence type="inferred from homology"/>
<dbReference type="Proteomes" id="UP001215712">
    <property type="component" value="Unassembled WGS sequence"/>
</dbReference>
<keyword evidence="3 7" id="KW-1133">Transmembrane helix</keyword>
<feature type="transmembrane region" description="Helical" evidence="7">
    <location>
        <begin position="95"/>
        <end position="119"/>
    </location>
</feature>
<dbReference type="AlphaFoldDB" id="A0AAD6HW06"/>
<evidence type="ECO:0000256" key="6">
    <source>
        <dbReference type="SAM" id="MobiDB-lite"/>
    </source>
</evidence>
<gene>
    <name evidence="9" type="ORF">N7493_002003</name>
</gene>
<feature type="transmembrane region" description="Helical" evidence="7">
    <location>
        <begin position="252"/>
        <end position="276"/>
    </location>
</feature>
<feature type="transmembrane region" description="Helical" evidence="7">
    <location>
        <begin position="54"/>
        <end position="75"/>
    </location>
</feature>
<feature type="compositionally biased region" description="Polar residues" evidence="6">
    <location>
        <begin position="329"/>
        <end position="351"/>
    </location>
</feature>
<dbReference type="PANTHER" id="PTHR33048:SF140">
    <property type="entry name" value="ATPASE, PUTATIVE (EUROFUNG)-RELATED"/>
    <property type="match status" value="1"/>
</dbReference>
<reference evidence="9" key="2">
    <citation type="submission" date="2023-01" db="EMBL/GenBank/DDBJ databases">
        <authorList>
            <person name="Petersen C."/>
        </authorList>
    </citation>
    <scope>NUCLEOTIDE SEQUENCE</scope>
    <source>
        <strain evidence="9">IBT 17514</strain>
    </source>
</reference>
<keyword evidence="4 7" id="KW-0472">Membrane</keyword>
<dbReference type="EMBL" id="JAQJAN010000002">
    <property type="protein sequence ID" value="KAJ5738848.1"/>
    <property type="molecule type" value="Genomic_DNA"/>
</dbReference>
<evidence type="ECO:0000256" key="5">
    <source>
        <dbReference type="ARBA" id="ARBA00038359"/>
    </source>
</evidence>
<comment type="subcellular location">
    <subcellularLocation>
        <location evidence="1">Membrane</location>
        <topology evidence="1">Multi-pass membrane protein</topology>
    </subcellularLocation>
</comment>
<evidence type="ECO:0000313" key="9">
    <source>
        <dbReference type="EMBL" id="KAJ5738848.1"/>
    </source>
</evidence>
<feature type="transmembrane region" description="Helical" evidence="7">
    <location>
        <begin position="23"/>
        <end position="42"/>
    </location>
</feature>
<evidence type="ECO:0000256" key="2">
    <source>
        <dbReference type="ARBA" id="ARBA00022692"/>
    </source>
</evidence>
<evidence type="ECO:0000256" key="7">
    <source>
        <dbReference type="SAM" id="Phobius"/>
    </source>
</evidence>
<feature type="region of interest" description="Disordered" evidence="6">
    <location>
        <begin position="303"/>
        <end position="367"/>
    </location>
</feature>
<reference evidence="9" key="1">
    <citation type="journal article" date="2023" name="IMA Fungus">
        <title>Comparative genomic study of the Penicillium genus elucidates a diverse pangenome and 15 lateral gene transfer events.</title>
        <authorList>
            <person name="Petersen C."/>
            <person name="Sorensen T."/>
            <person name="Nielsen M.R."/>
            <person name="Sondergaard T.E."/>
            <person name="Sorensen J.L."/>
            <person name="Fitzpatrick D.A."/>
            <person name="Frisvad J.C."/>
            <person name="Nielsen K.L."/>
        </authorList>
    </citation>
    <scope>NUCLEOTIDE SEQUENCE</scope>
    <source>
        <strain evidence="9">IBT 17514</strain>
    </source>
</reference>
<dbReference type="InterPro" id="IPR049326">
    <property type="entry name" value="Rhodopsin_dom_fungi"/>
</dbReference>
<sequence>MTSTGAHLKLVGHSLAMLTIESVMMGLAIIAVALRCFVRLYIVRSFGWDDSIMVGALVLFIGLCVCSICGAKSGVGHRLADFGTDFKLYEKALLWWWLSQFIYIWASAAAKISIALALLRLAVKPWQRKFLYFLIGLTIVIGLLFFFVLTFDCDPVSYFWKQADPSSKGHCTSVDILLDIAYVYSALTIVVDFSLGVFPMFLVWNLQMNSRTKVAVSGILSLGAVASVAVVIRMPFLEHYKDTEFLYSTYQIAIWTIIETGLGIVAGSLITLRPLFRWFLDGSRYGPSKPYIKSNTPKYPLASSDSVKLDDMKRPSNDPKFWRPDIKDSNTMVTSVSSPEGPRSSHSNSSEEPLDPQNHGTRYPYRVNVHETITVEERHGA</sequence>
<dbReference type="Pfam" id="PF20684">
    <property type="entry name" value="Fung_rhodopsin"/>
    <property type="match status" value="1"/>
</dbReference>
<keyword evidence="2 7" id="KW-0812">Transmembrane</keyword>
<name>A0AAD6HW06_9EURO</name>
<organism evidence="9 10">
    <name type="scientific">Penicillium malachiteum</name>
    <dbReference type="NCBI Taxonomy" id="1324776"/>
    <lineage>
        <taxon>Eukaryota</taxon>
        <taxon>Fungi</taxon>
        <taxon>Dikarya</taxon>
        <taxon>Ascomycota</taxon>
        <taxon>Pezizomycotina</taxon>
        <taxon>Eurotiomycetes</taxon>
        <taxon>Eurotiomycetidae</taxon>
        <taxon>Eurotiales</taxon>
        <taxon>Aspergillaceae</taxon>
        <taxon>Penicillium</taxon>
    </lineage>
</organism>